<dbReference type="GO" id="GO:0051301">
    <property type="term" value="P:cell division"/>
    <property type="evidence" value="ECO:0007669"/>
    <property type="project" value="UniProtKB-KW"/>
</dbReference>
<dbReference type="Pfam" id="PF05164">
    <property type="entry name" value="ZapA"/>
    <property type="match status" value="1"/>
</dbReference>
<proteinExistence type="predicted"/>
<keyword evidence="1" id="KW-0131">Cell cycle</keyword>
<protein>
    <submittedName>
        <fullName evidence="1">Cell division protein ZapA</fullName>
    </submittedName>
</protein>
<accession>M1NG75</accession>
<dbReference type="InterPro" id="IPR007838">
    <property type="entry name" value="Cell_div_ZapA-like"/>
</dbReference>
<sequence>MERLVRFKLIGLEFAFYTSAPEEEVDEIIAMVTDLVEENRSSGTAGSVAVGKVAVLASLNIASRYVELKRNFNDYKQETESRLIRLGKRISEEIEEEKKLSSR</sequence>
<dbReference type="STRING" id="1167006.UWK_02116"/>
<dbReference type="HOGENOM" id="CLU_2394902_0_0_7"/>
<gene>
    <name evidence="1" type="ordered locus">UWK_02116</name>
</gene>
<dbReference type="RefSeq" id="WP_015404349.1">
    <property type="nucleotide sequence ID" value="NC_020304.1"/>
</dbReference>
<name>M1NG75_DESSD</name>
<dbReference type="AlphaFoldDB" id="M1NG75"/>
<organism evidence="1 2">
    <name type="scientific">Desulfocapsa sulfexigens (strain DSM 10523 / SB164P1)</name>
    <dbReference type="NCBI Taxonomy" id="1167006"/>
    <lineage>
        <taxon>Bacteria</taxon>
        <taxon>Pseudomonadati</taxon>
        <taxon>Thermodesulfobacteriota</taxon>
        <taxon>Desulfobulbia</taxon>
        <taxon>Desulfobulbales</taxon>
        <taxon>Desulfocapsaceae</taxon>
        <taxon>Desulfocapsa</taxon>
    </lineage>
</organism>
<dbReference type="KEGG" id="dsf:UWK_02116"/>
<keyword evidence="1" id="KW-0132">Cell division</keyword>
<dbReference type="EMBL" id="CP003985">
    <property type="protein sequence ID" value="AGF78659.1"/>
    <property type="molecule type" value="Genomic_DNA"/>
</dbReference>
<reference evidence="2" key="1">
    <citation type="journal article" date="2013" name="Stand. Genomic Sci.">
        <title>Complete genome sequence of Desulfocapsa sulfexigens, a marine deltaproteobacterium specialized in disproportionating inorganic sulfur compounds.</title>
        <authorList>
            <person name="Finster K.W."/>
            <person name="Kjeldsen K.U."/>
            <person name="Kube M."/>
            <person name="Reinhardt R."/>
            <person name="Mussmann M."/>
            <person name="Amann R."/>
            <person name="Schreiber L."/>
        </authorList>
    </citation>
    <scope>NUCLEOTIDE SEQUENCE [LARGE SCALE GENOMIC DNA]</scope>
    <source>
        <strain evidence="2">DSM 10523 / SB164P1</strain>
    </source>
</reference>
<dbReference type="SUPFAM" id="SSF102829">
    <property type="entry name" value="Cell division protein ZapA-like"/>
    <property type="match status" value="1"/>
</dbReference>
<keyword evidence="2" id="KW-1185">Reference proteome</keyword>
<dbReference type="InterPro" id="IPR036192">
    <property type="entry name" value="Cell_div_ZapA-like_sf"/>
</dbReference>
<evidence type="ECO:0000313" key="2">
    <source>
        <dbReference type="Proteomes" id="UP000011721"/>
    </source>
</evidence>
<dbReference type="Proteomes" id="UP000011721">
    <property type="component" value="Chromosome"/>
</dbReference>
<evidence type="ECO:0000313" key="1">
    <source>
        <dbReference type="EMBL" id="AGF78659.1"/>
    </source>
</evidence>